<dbReference type="Proteomes" id="UP000828390">
    <property type="component" value="Unassembled WGS sequence"/>
</dbReference>
<evidence type="ECO:0000313" key="2">
    <source>
        <dbReference type="Proteomes" id="UP000828390"/>
    </source>
</evidence>
<gene>
    <name evidence="1" type="ORF">DPMN_054990</name>
</gene>
<sequence length="175" mass="19662">MLPLPSIIRKNLLTIVLTSKTAQPPGSHIFQRTGTIFKLSQAIIKTKIGLKINKKRVLTSKTAPTLGTSRVLTRKIVPPPGAHEISPAPGGHVFQLTGSVFKLILDIIGTQILITFYEDRTIHVTSRVLTSFFFNLTYFERNQYIPTTNLLTKFHEDQTINVASRVLTMQYDDDK</sequence>
<accession>A0A9D4HQ95</accession>
<keyword evidence="2" id="KW-1185">Reference proteome</keyword>
<proteinExistence type="predicted"/>
<dbReference type="EMBL" id="JAIWYP010000012">
    <property type="protein sequence ID" value="KAH3729027.1"/>
    <property type="molecule type" value="Genomic_DNA"/>
</dbReference>
<comment type="caution">
    <text evidence="1">The sequence shown here is derived from an EMBL/GenBank/DDBJ whole genome shotgun (WGS) entry which is preliminary data.</text>
</comment>
<reference evidence="1" key="1">
    <citation type="journal article" date="2019" name="bioRxiv">
        <title>The Genome of the Zebra Mussel, Dreissena polymorpha: A Resource for Invasive Species Research.</title>
        <authorList>
            <person name="McCartney M.A."/>
            <person name="Auch B."/>
            <person name="Kono T."/>
            <person name="Mallez S."/>
            <person name="Zhang Y."/>
            <person name="Obille A."/>
            <person name="Becker A."/>
            <person name="Abrahante J.E."/>
            <person name="Garbe J."/>
            <person name="Badalamenti J.P."/>
            <person name="Herman A."/>
            <person name="Mangelson H."/>
            <person name="Liachko I."/>
            <person name="Sullivan S."/>
            <person name="Sone E.D."/>
            <person name="Koren S."/>
            <person name="Silverstein K.A.T."/>
            <person name="Beckman K.B."/>
            <person name="Gohl D.M."/>
        </authorList>
    </citation>
    <scope>NUCLEOTIDE SEQUENCE</scope>
    <source>
        <strain evidence="1">Duluth1</strain>
        <tissue evidence="1">Whole animal</tissue>
    </source>
</reference>
<name>A0A9D4HQ95_DREPO</name>
<reference evidence="1" key="2">
    <citation type="submission" date="2020-11" db="EMBL/GenBank/DDBJ databases">
        <authorList>
            <person name="McCartney M.A."/>
            <person name="Auch B."/>
            <person name="Kono T."/>
            <person name="Mallez S."/>
            <person name="Becker A."/>
            <person name="Gohl D.M."/>
            <person name="Silverstein K.A.T."/>
            <person name="Koren S."/>
            <person name="Bechman K.B."/>
            <person name="Herman A."/>
            <person name="Abrahante J.E."/>
            <person name="Garbe J."/>
        </authorList>
    </citation>
    <scope>NUCLEOTIDE SEQUENCE</scope>
    <source>
        <strain evidence="1">Duluth1</strain>
        <tissue evidence="1">Whole animal</tissue>
    </source>
</reference>
<evidence type="ECO:0000313" key="1">
    <source>
        <dbReference type="EMBL" id="KAH3729027.1"/>
    </source>
</evidence>
<dbReference type="AlphaFoldDB" id="A0A9D4HQ95"/>
<protein>
    <submittedName>
        <fullName evidence="1">Uncharacterized protein</fullName>
    </submittedName>
</protein>
<organism evidence="1 2">
    <name type="scientific">Dreissena polymorpha</name>
    <name type="common">Zebra mussel</name>
    <name type="synonym">Mytilus polymorpha</name>
    <dbReference type="NCBI Taxonomy" id="45954"/>
    <lineage>
        <taxon>Eukaryota</taxon>
        <taxon>Metazoa</taxon>
        <taxon>Spiralia</taxon>
        <taxon>Lophotrochozoa</taxon>
        <taxon>Mollusca</taxon>
        <taxon>Bivalvia</taxon>
        <taxon>Autobranchia</taxon>
        <taxon>Heteroconchia</taxon>
        <taxon>Euheterodonta</taxon>
        <taxon>Imparidentia</taxon>
        <taxon>Neoheterodontei</taxon>
        <taxon>Myida</taxon>
        <taxon>Dreissenoidea</taxon>
        <taxon>Dreissenidae</taxon>
        <taxon>Dreissena</taxon>
    </lineage>
</organism>